<reference evidence="5 6" key="1">
    <citation type="submission" date="2019-07" db="EMBL/GenBank/DDBJ databases">
        <title>Draft genome assembly of a fouling barnacle, Amphibalanus amphitrite (Darwin, 1854): The first reference genome for Thecostraca.</title>
        <authorList>
            <person name="Kim W."/>
        </authorList>
    </citation>
    <scope>NUCLEOTIDE SEQUENCE [LARGE SCALE GENOMIC DNA]</scope>
    <source>
        <strain evidence="5">SNU_AA5</strain>
        <tissue evidence="5">Soma without cirri and trophi</tissue>
    </source>
</reference>
<feature type="domain" description="C2" evidence="4">
    <location>
        <begin position="25"/>
        <end position="149"/>
    </location>
</feature>
<keyword evidence="3" id="KW-0472">Membrane</keyword>
<name>A0A6A4WZK2_AMPAM</name>
<dbReference type="FunFam" id="2.60.40.150:FF:000006">
    <property type="entry name" value="Synaptotagmin-like 5, isoform CRA_a"/>
    <property type="match status" value="1"/>
</dbReference>
<dbReference type="GO" id="GO:0042043">
    <property type="term" value="F:neurexin family protein binding"/>
    <property type="evidence" value="ECO:0007669"/>
    <property type="project" value="TreeGrafter"/>
</dbReference>
<dbReference type="PROSITE" id="PS50004">
    <property type="entry name" value="C2"/>
    <property type="match status" value="2"/>
</dbReference>
<organism evidence="5 6">
    <name type="scientific">Amphibalanus amphitrite</name>
    <name type="common">Striped barnacle</name>
    <name type="synonym">Balanus amphitrite</name>
    <dbReference type="NCBI Taxonomy" id="1232801"/>
    <lineage>
        <taxon>Eukaryota</taxon>
        <taxon>Metazoa</taxon>
        <taxon>Ecdysozoa</taxon>
        <taxon>Arthropoda</taxon>
        <taxon>Crustacea</taxon>
        <taxon>Multicrustacea</taxon>
        <taxon>Cirripedia</taxon>
        <taxon>Thoracica</taxon>
        <taxon>Thoracicalcarea</taxon>
        <taxon>Balanomorpha</taxon>
        <taxon>Balanoidea</taxon>
        <taxon>Balanidae</taxon>
        <taxon>Amphibalaninae</taxon>
        <taxon>Amphibalanus</taxon>
    </lineage>
</organism>
<dbReference type="EMBL" id="VIIS01000528">
    <property type="protein sequence ID" value="KAF0307928.1"/>
    <property type="molecule type" value="Genomic_DNA"/>
</dbReference>
<dbReference type="PANTHER" id="PTHR45716:SF2">
    <property type="entry name" value="BITESIZE, ISOFORM I"/>
    <property type="match status" value="1"/>
</dbReference>
<dbReference type="PRINTS" id="PR00399">
    <property type="entry name" value="SYNAPTOTAGMN"/>
</dbReference>
<comment type="caution">
    <text evidence="5">The sequence shown here is derived from an EMBL/GenBank/DDBJ whole genome shotgun (WGS) entry which is preliminary data.</text>
</comment>
<dbReference type="SUPFAM" id="SSF49562">
    <property type="entry name" value="C2 domain (Calcium/lipid-binding domain, CaLB)"/>
    <property type="match status" value="2"/>
</dbReference>
<dbReference type="InterPro" id="IPR035892">
    <property type="entry name" value="C2_domain_sf"/>
</dbReference>
<protein>
    <submittedName>
        <fullName evidence="5">Synaptotagmin-like protein 5</fullName>
    </submittedName>
</protein>
<evidence type="ECO:0000313" key="6">
    <source>
        <dbReference type="Proteomes" id="UP000440578"/>
    </source>
</evidence>
<dbReference type="Proteomes" id="UP000440578">
    <property type="component" value="Unassembled WGS sequence"/>
</dbReference>
<dbReference type="PANTHER" id="PTHR45716">
    <property type="entry name" value="BITESIZE, ISOFORM I"/>
    <property type="match status" value="1"/>
</dbReference>
<dbReference type="Pfam" id="PF00168">
    <property type="entry name" value="C2"/>
    <property type="match status" value="2"/>
</dbReference>
<evidence type="ECO:0000313" key="5">
    <source>
        <dbReference type="EMBL" id="KAF0307928.1"/>
    </source>
</evidence>
<dbReference type="OrthoDB" id="195679at2759"/>
<keyword evidence="6" id="KW-1185">Reference proteome</keyword>
<sequence length="335" mass="36853">MLSSRSGSLLSVCSAGEVRYGTVAVRGDIQLSVRYLPSDTALELTVHQCRNLAAADARRNKSDPYVKVYLLPDRSKSGKRKTKTKKHTLNPMFEEILKFPAALSELGGRTLWVTVWHSDMFGRNDFLGEVLLPLASITLDDSTAAASWHPLQERSDLHEEGSSGRGDVIVALKYAPPEEGDGSRRSRRSRGALHVMVKEAKHLVAVRSNGSADPFCKCYLLPDRKGSKQKTSVVRRTTSPRWTGTLLFSDVTLAELKERALELTVWDHSLTSSELLGGARFNNGSGQHQGKPAHWMDAEGAEASLWEQMLDRPGFWVEGSVPLRATLESGSAAIK</sequence>
<dbReference type="CDD" id="cd04020">
    <property type="entry name" value="C2B_SLP_1-2-3-4"/>
    <property type="match status" value="1"/>
</dbReference>
<evidence type="ECO:0000259" key="4">
    <source>
        <dbReference type="PROSITE" id="PS50004"/>
    </source>
</evidence>
<dbReference type="InterPro" id="IPR000008">
    <property type="entry name" value="C2_dom"/>
</dbReference>
<proteinExistence type="predicted"/>
<dbReference type="GO" id="GO:0006887">
    <property type="term" value="P:exocytosis"/>
    <property type="evidence" value="ECO:0007669"/>
    <property type="project" value="TreeGrafter"/>
</dbReference>
<feature type="domain" description="C2" evidence="4">
    <location>
        <begin position="164"/>
        <end position="296"/>
    </location>
</feature>
<evidence type="ECO:0000256" key="2">
    <source>
        <dbReference type="ARBA" id="ARBA00022737"/>
    </source>
</evidence>
<comment type="subcellular location">
    <subcellularLocation>
        <location evidence="1">Membrane</location>
    </subcellularLocation>
</comment>
<dbReference type="InterPro" id="IPR043567">
    <property type="entry name" value="SYTL1-5_C2B"/>
</dbReference>
<dbReference type="SMART" id="SM00239">
    <property type="entry name" value="C2"/>
    <property type="match status" value="2"/>
</dbReference>
<evidence type="ECO:0000256" key="3">
    <source>
        <dbReference type="ARBA" id="ARBA00023136"/>
    </source>
</evidence>
<dbReference type="AlphaFoldDB" id="A0A6A4WZK2"/>
<dbReference type="GO" id="GO:0005886">
    <property type="term" value="C:plasma membrane"/>
    <property type="evidence" value="ECO:0007669"/>
    <property type="project" value="TreeGrafter"/>
</dbReference>
<dbReference type="CDD" id="cd08521">
    <property type="entry name" value="C2A_SLP"/>
    <property type="match status" value="1"/>
</dbReference>
<gene>
    <name evidence="5" type="primary">Sytl5_1</name>
    <name evidence="5" type="ORF">FJT64_020802</name>
</gene>
<dbReference type="GO" id="GO:0070382">
    <property type="term" value="C:exocytic vesicle"/>
    <property type="evidence" value="ECO:0007669"/>
    <property type="project" value="TreeGrafter"/>
</dbReference>
<dbReference type="Gene3D" id="2.60.40.150">
    <property type="entry name" value="C2 domain"/>
    <property type="match status" value="2"/>
</dbReference>
<accession>A0A6A4WZK2</accession>
<dbReference type="InterPro" id="IPR001565">
    <property type="entry name" value="Synaptotagmin"/>
</dbReference>
<evidence type="ECO:0000256" key="1">
    <source>
        <dbReference type="ARBA" id="ARBA00004370"/>
    </source>
</evidence>
<keyword evidence="2" id="KW-0677">Repeat</keyword>